<evidence type="ECO:0000256" key="9">
    <source>
        <dbReference type="ARBA" id="ARBA00023144"/>
    </source>
</evidence>
<dbReference type="InterPro" id="IPR036554">
    <property type="entry name" value="GHMP_kinase_C_sf"/>
</dbReference>
<dbReference type="Pfam" id="PF00288">
    <property type="entry name" value="GHMP_kinases_N"/>
    <property type="match status" value="1"/>
</dbReference>
<dbReference type="FunFam" id="3.30.230.10:FF:000017">
    <property type="entry name" value="Galactokinase"/>
    <property type="match status" value="1"/>
</dbReference>
<dbReference type="Pfam" id="PF10509">
    <property type="entry name" value="GalKase_gal_bdg"/>
    <property type="match status" value="1"/>
</dbReference>
<dbReference type="PRINTS" id="PR00473">
    <property type="entry name" value="GALCTOKINASE"/>
</dbReference>
<dbReference type="GO" id="GO:0004335">
    <property type="term" value="F:galactokinase activity"/>
    <property type="evidence" value="ECO:0007669"/>
    <property type="project" value="UniProtKB-UniRule"/>
</dbReference>
<dbReference type="PROSITE" id="PS00106">
    <property type="entry name" value="GALACTOKINASE"/>
    <property type="match status" value="1"/>
</dbReference>
<dbReference type="Proteomes" id="UP000318995">
    <property type="component" value="Unassembled WGS sequence"/>
</dbReference>
<evidence type="ECO:0000256" key="7">
    <source>
        <dbReference type="ARBA" id="ARBA00022840"/>
    </source>
</evidence>
<protein>
    <recommendedName>
        <fullName evidence="11">Galactokinase</fullName>
        <ecNumber evidence="11">2.7.1.6</ecNumber>
    </recommendedName>
</protein>
<dbReference type="InterPro" id="IPR006203">
    <property type="entry name" value="GHMP_knse_ATP-bd_CS"/>
</dbReference>
<accession>A0A5C5VT12</accession>
<dbReference type="PANTHER" id="PTHR10457">
    <property type="entry name" value="MEVALONATE KINASE/GALACTOKINASE"/>
    <property type="match status" value="1"/>
</dbReference>
<keyword evidence="8" id="KW-0460">Magnesium</keyword>
<reference evidence="15 16" key="1">
    <citation type="submission" date="2019-02" db="EMBL/GenBank/DDBJ databases">
        <title>Deep-cultivation of Planctomycetes and their phenomic and genomic characterization uncovers novel biology.</title>
        <authorList>
            <person name="Wiegand S."/>
            <person name="Jogler M."/>
            <person name="Boedeker C."/>
            <person name="Pinto D."/>
            <person name="Vollmers J."/>
            <person name="Rivas-Marin E."/>
            <person name="Kohn T."/>
            <person name="Peeters S.H."/>
            <person name="Heuer A."/>
            <person name="Rast P."/>
            <person name="Oberbeckmann S."/>
            <person name="Bunk B."/>
            <person name="Jeske O."/>
            <person name="Meyerdierks A."/>
            <person name="Storesund J.E."/>
            <person name="Kallscheuer N."/>
            <person name="Luecker S."/>
            <person name="Lage O.M."/>
            <person name="Pohl T."/>
            <person name="Merkel B.J."/>
            <person name="Hornburger P."/>
            <person name="Mueller R.-W."/>
            <person name="Bruemmer F."/>
            <person name="Labrenz M."/>
            <person name="Spormann A.M."/>
            <person name="Op Den Camp H."/>
            <person name="Overmann J."/>
            <person name="Amann R."/>
            <person name="Jetten M.S.M."/>
            <person name="Mascher T."/>
            <person name="Medema M.H."/>
            <person name="Devos D.P."/>
            <person name="Kaster A.-K."/>
            <person name="Ovreas L."/>
            <person name="Rohde M."/>
            <person name="Galperin M.Y."/>
            <person name="Jogler C."/>
        </authorList>
    </citation>
    <scope>NUCLEOTIDE SEQUENCE [LARGE SCALE GENOMIC DNA]</scope>
    <source>
        <strain evidence="15 16">Pla111</strain>
    </source>
</reference>
<evidence type="ECO:0000256" key="5">
    <source>
        <dbReference type="ARBA" id="ARBA00022741"/>
    </source>
</evidence>
<dbReference type="NCBIfam" id="TIGR00131">
    <property type="entry name" value="gal_kin"/>
    <property type="match status" value="1"/>
</dbReference>
<evidence type="ECO:0000256" key="3">
    <source>
        <dbReference type="ARBA" id="ARBA00022679"/>
    </source>
</evidence>
<dbReference type="SUPFAM" id="SSF55060">
    <property type="entry name" value="GHMP Kinase, C-terminal domain"/>
    <property type="match status" value="1"/>
</dbReference>
<evidence type="ECO:0000256" key="2">
    <source>
        <dbReference type="ARBA" id="ARBA00022490"/>
    </source>
</evidence>
<organism evidence="15 16">
    <name type="scientific">Botrimarina hoheduenensis</name>
    <dbReference type="NCBI Taxonomy" id="2528000"/>
    <lineage>
        <taxon>Bacteria</taxon>
        <taxon>Pseudomonadati</taxon>
        <taxon>Planctomycetota</taxon>
        <taxon>Planctomycetia</taxon>
        <taxon>Pirellulales</taxon>
        <taxon>Lacipirellulaceae</taxon>
        <taxon>Botrimarina</taxon>
    </lineage>
</organism>
<dbReference type="GO" id="GO:0006012">
    <property type="term" value="P:galactose metabolic process"/>
    <property type="evidence" value="ECO:0007669"/>
    <property type="project" value="UniProtKB-UniRule"/>
</dbReference>
<name>A0A5C5VT12_9BACT</name>
<dbReference type="SUPFAM" id="SSF54211">
    <property type="entry name" value="Ribosomal protein S5 domain 2-like"/>
    <property type="match status" value="1"/>
</dbReference>
<comment type="caution">
    <text evidence="15">The sequence shown here is derived from an EMBL/GenBank/DDBJ whole genome shotgun (WGS) entry which is preliminary data.</text>
</comment>
<keyword evidence="5" id="KW-0547">Nucleotide-binding</keyword>
<keyword evidence="9" id="KW-0299">Galactose metabolism</keyword>
<dbReference type="InterPro" id="IPR006206">
    <property type="entry name" value="Mevalonate/galactokinase"/>
</dbReference>
<dbReference type="Gene3D" id="3.30.230.10">
    <property type="match status" value="1"/>
</dbReference>
<dbReference type="InterPro" id="IPR014721">
    <property type="entry name" value="Ribsml_uS5_D2-typ_fold_subgr"/>
</dbReference>
<keyword evidence="3 15" id="KW-0808">Transferase</keyword>
<dbReference type="GO" id="GO:0005829">
    <property type="term" value="C:cytosol"/>
    <property type="evidence" value="ECO:0007669"/>
    <property type="project" value="TreeGrafter"/>
</dbReference>
<feature type="domain" description="GHMP kinase N-terminal" evidence="12">
    <location>
        <begin position="103"/>
        <end position="187"/>
    </location>
</feature>
<evidence type="ECO:0000313" key="15">
    <source>
        <dbReference type="EMBL" id="TWT41420.1"/>
    </source>
</evidence>
<proteinExistence type="inferred from homology"/>
<dbReference type="PROSITE" id="PS00627">
    <property type="entry name" value="GHMP_KINASES_ATP"/>
    <property type="match status" value="1"/>
</dbReference>
<feature type="domain" description="Galactokinase N-terminal" evidence="14">
    <location>
        <begin position="19"/>
        <end position="65"/>
    </location>
</feature>
<dbReference type="InterPro" id="IPR019741">
    <property type="entry name" value="Galactokinase_CS"/>
</dbReference>
<dbReference type="InterPro" id="IPR020568">
    <property type="entry name" value="Ribosomal_Su5_D2-typ_SF"/>
</dbReference>
<dbReference type="RefSeq" id="WP_197525071.1">
    <property type="nucleotide sequence ID" value="NZ_SJPH01000009.1"/>
</dbReference>
<evidence type="ECO:0000256" key="8">
    <source>
        <dbReference type="ARBA" id="ARBA00022842"/>
    </source>
</evidence>
<comment type="similarity">
    <text evidence="1">Belongs to the GHMP kinase family. GalK subfamily.</text>
</comment>
<evidence type="ECO:0000256" key="10">
    <source>
        <dbReference type="ARBA" id="ARBA00023277"/>
    </source>
</evidence>
<evidence type="ECO:0000313" key="16">
    <source>
        <dbReference type="Proteomes" id="UP000318995"/>
    </source>
</evidence>
<evidence type="ECO:0000256" key="6">
    <source>
        <dbReference type="ARBA" id="ARBA00022777"/>
    </source>
</evidence>
<dbReference type="PIRSF" id="PIRSF000530">
    <property type="entry name" value="Galactokinase"/>
    <property type="match status" value="1"/>
</dbReference>
<evidence type="ECO:0000259" key="14">
    <source>
        <dbReference type="Pfam" id="PF10509"/>
    </source>
</evidence>
<dbReference type="GO" id="GO:0046872">
    <property type="term" value="F:metal ion binding"/>
    <property type="evidence" value="ECO:0007669"/>
    <property type="project" value="UniProtKB-KW"/>
</dbReference>
<evidence type="ECO:0000256" key="11">
    <source>
        <dbReference type="NCBIfam" id="TIGR00131"/>
    </source>
</evidence>
<gene>
    <name evidence="15" type="primary">galK</name>
    <name evidence="15" type="ORF">Pla111_31350</name>
</gene>
<dbReference type="PRINTS" id="PR00959">
    <property type="entry name" value="MEVGALKINASE"/>
</dbReference>
<dbReference type="PANTHER" id="PTHR10457:SF7">
    <property type="entry name" value="GALACTOKINASE-RELATED"/>
    <property type="match status" value="1"/>
</dbReference>
<keyword evidence="7" id="KW-0067">ATP-binding</keyword>
<dbReference type="InterPro" id="IPR006204">
    <property type="entry name" value="GHMP_kinase_N_dom"/>
</dbReference>
<dbReference type="EMBL" id="SJPH01000009">
    <property type="protein sequence ID" value="TWT41420.1"/>
    <property type="molecule type" value="Genomic_DNA"/>
</dbReference>
<dbReference type="EC" id="2.7.1.6" evidence="11"/>
<keyword evidence="2" id="KW-0963">Cytoplasm</keyword>
<dbReference type="InterPro" id="IPR000705">
    <property type="entry name" value="Galactokinase"/>
</dbReference>
<evidence type="ECO:0000259" key="13">
    <source>
        <dbReference type="Pfam" id="PF08544"/>
    </source>
</evidence>
<feature type="domain" description="GHMP kinase C-terminal" evidence="13">
    <location>
        <begin position="287"/>
        <end position="370"/>
    </location>
</feature>
<dbReference type="Pfam" id="PF08544">
    <property type="entry name" value="GHMP_kinases_C"/>
    <property type="match status" value="1"/>
</dbReference>
<dbReference type="GO" id="GO:0005524">
    <property type="term" value="F:ATP binding"/>
    <property type="evidence" value="ECO:0007669"/>
    <property type="project" value="UniProtKB-UniRule"/>
</dbReference>
<dbReference type="FunFam" id="3.30.70.890:FF:000001">
    <property type="entry name" value="Galactokinase"/>
    <property type="match status" value="1"/>
</dbReference>
<evidence type="ECO:0000256" key="1">
    <source>
        <dbReference type="ARBA" id="ARBA00006566"/>
    </source>
</evidence>
<dbReference type="AlphaFoldDB" id="A0A5C5VT12"/>
<keyword evidence="4" id="KW-0479">Metal-binding</keyword>
<keyword evidence="16" id="KW-1185">Reference proteome</keyword>
<dbReference type="InterPro" id="IPR019539">
    <property type="entry name" value="GalKase_N"/>
</dbReference>
<keyword evidence="10" id="KW-0119">Carbohydrate metabolism</keyword>
<evidence type="ECO:0000259" key="12">
    <source>
        <dbReference type="Pfam" id="PF00288"/>
    </source>
</evidence>
<sequence>MALEYAVPLEALVDRAVNAFRGTYGREPSVVVAAPGRVNLIGEHTDYNDGYVLPMAIERYTVVAVDAAQHDAVRLESATMGDTATLGLKQRADLAEQPGWAKYAQGVLDALREAGFVLKPMEGVIDSTVPLGGGLSSSAALEVSLMTAIEAVSALAITAQEKALLAQKAEHKAGMPCGVMDQFSSALCEAGNLMLLDCRSLERQSVPLADPNISVLIINSNVKHELTGGEYAERRAQCEEAAKLLGVASLREASLDQLAAWEPSAPPVVFRRARHVVGEIARTTQAAQALAEGDYASVGQLMYESHAAMRDDFEITVPEIDTLVELAREIGLEGGVYGSRMTGGGFGGCTVSLVRTADAEGIAKSIAEGYTAQTGQRSTQFITRPAQGARRL</sequence>
<dbReference type="InterPro" id="IPR013750">
    <property type="entry name" value="GHMP_kinase_C_dom"/>
</dbReference>
<dbReference type="Gene3D" id="3.30.70.890">
    <property type="entry name" value="GHMP kinase, C-terminal domain"/>
    <property type="match status" value="1"/>
</dbReference>
<keyword evidence="6 15" id="KW-0418">Kinase</keyword>
<evidence type="ECO:0000256" key="4">
    <source>
        <dbReference type="ARBA" id="ARBA00022723"/>
    </source>
</evidence>